<dbReference type="PANTHER" id="PTHR33449">
    <property type="entry name" value="NUCLEOID-ASSOCIATED PROTEIN YBAB"/>
    <property type="match status" value="1"/>
</dbReference>
<dbReference type="InterPro" id="IPR036894">
    <property type="entry name" value="YbaB-like_sf"/>
</dbReference>
<dbReference type="Pfam" id="PF02575">
    <property type="entry name" value="YbaB_DNA_bd"/>
    <property type="match status" value="1"/>
</dbReference>
<dbReference type="GO" id="GO:0003677">
    <property type="term" value="F:DNA binding"/>
    <property type="evidence" value="ECO:0007669"/>
    <property type="project" value="UniProtKB-KW"/>
</dbReference>
<organism evidence="2 3">
    <name type="scientific">Galdieria yellowstonensis</name>
    <dbReference type="NCBI Taxonomy" id="3028027"/>
    <lineage>
        <taxon>Eukaryota</taxon>
        <taxon>Rhodophyta</taxon>
        <taxon>Bangiophyceae</taxon>
        <taxon>Galdieriales</taxon>
        <taxon>Galdieriaceae</taxon>
        <taxon>Galdieria</taxon>
    </lineage>
</organism>
<evidence type="ECO:0000256" key="1">
    <source>
        <dbReference type="ARBA" id="ARBA00023125"/>
    </source>
</evidence>
<dbReference type="AlphaFoldDB" id="A0AAV9I8E7"/>
<keyword evidence="3" id="KW-1185">Reference proteome</keyword>
<accession>A0AAV9I8E7</accession>
<dbReference type="Gene3D" id="3.30.1310.10">
    <property type="entry name" value="Nucleoid-associated protein YbaB-like domain"/>
    <property type="match status" value="1"/>
</dbReference>
<dbReference type="InterPro" id="IPR004401">
    <property type="entry name" value="YbaB/EbfC"/>
</dbReference>
<sequence length="118" mass="13059">MVSKFIMQTQQKSTNDDDWNRALEKAELFSQYNQQLQQQLSQTRVRAQSMDGLVVAQYTGNQVPCSVQVDEKLVEKGNVEMISKAITEAVVGAYEASLALSLKEMASVAKSLGLNNNT</sequence>
<gene>
    <name evidence="2" type="ORF">GAYE_PCTG71G1541</name>
</gene>
<dbReference type="SUPFAM" id="SSF82607">
    <property type="entry name" value="YbaB-like"/>
    <property type="match status" value="1"/>
</dbReference>
<proteinExistence type="predicted"/>
<keyword evidence="1" id="KW-0238">DNA-binding</keyword>
<evidence type="ECO:0008006" key="4">
    <source>
        <dbReference type="Google" id="ProtNLM"/>
    </source>
</evidence>
<reference evidence="2 3" key="1">
    <citation type="submission" date="2022-07" db="EMBL/GenBank/DDBJ databases">
        <title>Genome-wide signatures of adaptation to extreme environments.</title>
        <authorList>
            <person name="Cho C.H."/>
            <person name="Yoon H.S."/>
        </authorList>
    </citation>
    <scope>NUCLEOTIDE SEQUENCE [LARGE SCALE GENOMIC DNA]</scope>
    <source>
        <strain evidence="2 3">108.79 E11</strain>
    </source>
</reference>
<name>A0AAV9I8E7_9RHOD</name>
<evidence type="ECO:0000313" key="2">
    <source>
        <dbReference type="EMBL" id="KAK4523645.1"/>
    </source>
</evidence>
<dbReference type="PANTHER" id="PTHR33449:SF1">
    <property type="entry name" value="NUCLEOID-ASSOCIATED PROTEIN YBAB"/>
    <property type="match status" value="1"/>
</dbReference>
<comment type="caution">
    <text evidence="2">The sequence shown here is derived from an EMBL/GenBank/DDBJ whole genome shotgun (WGS) entry which is preliminary data.</text>
</comment>
<dbReference type="Proteomes" id="UP001300502">
    <property type="component" value="Unassembled WGS sequence"/>
</dbReference>
<evidence type="ECO:0000313" key="3">
    <source>
        <dbReference type="Proteomes" id="UP001300502"/>
    </source>
</evidence>
<dbReference type="EMBL" id="JANCYU010000018">
    <property type="protein sequence ID" value="KAK4523645.1"/>
    <property type="molecule type" value="Genomic_DNA"/>
</dbReference>
<protein>
    <recommendedName>
        <fullName evidence="4">Nucleoid-associated protein</fullName>
    </recommendedName>
</protein>